<keyword evidence="3" id="KW-1185">Reference proteome</keyword>
<feature type="compositionally biased region" description="Polar residues" evidence="1">
    <location>
        <begin position="143"/>
        <end position="160"/>
    </location>
</feature>
<feature type="compositionally biased region" description="Polar residues" evidence="1">
    <location>
        <begin position="251"/>
        <end position="260"/>
    </location>
</feature>
<reference evidence="2 3" key="1">
    <citation type="journal article" date="2014" name="PLoS ONE">
        <title>De novo Genome Assembly of the Fungal Plant Pathogen Pyrenophora semeniperda.</title>
        <authorList>
            <person name="Soliai M.M."/>
            <person name="Meyer S.E."/>
            <person name="Udall J.A."/>
            <person name="Elzinga D.E."/>
            <person name="Hermansen R.A."/>
            <person name="Bodily P.M."/>
            <person name="Hart A.A."/>
            <person name="Coleman C.E."/>
        </authorList>
    </citation>
    <scope>NUCLEOTIDE SEQUENCE [LARGE SCALE GENOMIC DNA]</scope>
    <source>
        <strain evidence="2 3">CCB06</strain>
        <tissue evidence="2">Mycelium</tissue>
    </source>
</reference>
<feature type="region of interest" description="Disordered" evidence="1">
    <location>
        <begin position="141"/>
        <end position="160"/>
    </location>
</feature>
<organism evidence="2 3">
    <name type="scientific">Pyrenophora seminiperda CCB06</name>
    <dbReference type="NCBI Taxonomy" id="1302712"/>
    <lineage>
        <taxon>Eukaryota</taxon>
        <taxon>Fungi</taxon>
        <taxon>Dikarya</taxon>
        <taxon>Ascomycota</taxon>
        <taxon>Pezizomycotina</taxon>
        <taxon>Dothideomycetes</taxon>
        <taxon>Pleosporomycetidae</taxon>
        <taxon>Pleosporales</taxon>
        <taxon>Pleosporineae</taxon>
        <taxon>Pleosporaceae</taxon>
        <taxon>Pyrenophora</taxon>
    </lineage>
</organism>
<feature type="region of interest" description="Disordered" evidence="1">
    <location>
        <begin position="1"/>
        <end position="34"/>
    </location>
</feature>
<feature type="region of interest" description="Disordered" evidence="1">
    <location>
        <begin position="332"/>
        <end position="360"/>
    </location>
</feature>
<feature type="compositionally biased region" description="Acidic residues" evidence="1">
    <location>
        <begin position="265"/>
        <end position="276"/>
    </location>
</feature>
<evidence type="ECO:0000313" key="2">
    <source>
        <dbReference type="EMBL" id="RMZ66012.1"/>
    </source>
</evidence>
<keyword evidence="2" id="KW-0378">Hydrolase</keyword>
<dbReference type="AlphaFoldDB" id="A0A3M7LV36"/>
<accession>A0A3M7LV36</accession>
<dbReference type="GO" id="GO:0006508">
    <property type="term" value="P:proteolysis"/>
    <property type="evidence" value="ECO:0007669"/>
    <property type="project" value="UniProtKB-KW"/>
</dbReference>
<sequence>MSNRRSRSPLSISPAPFKPSHLSIPPSPFSPRTPLTTRYPFRNQTCQNNSVVYPQPAAIAPLSPLSWMWSCHQCHRSYRLGVTRRCLDDGHEFCSGTTTIKKWRSSKNPRRVKKHRACGSEFDYTGWKAWGRWRRGGARDNYLNPSNDPVDTIGSPQTPDQATKDCWNTCDYPSECRWGKKYGIHSPVETDFSTMEVGTVAPTVTAPAVDEISEGILKPENCKSLKKSADQEKTTFWGALLASAERRKSTDTGQHASSPLATVMEEADEEKEEEQGGEVKALNRDTDGDVLMETIDPAVLEKSNSSSLQKVQDISAPVNTFMSLISKRKYRRERRPVCPEPQSNKDHAYSVTVVTTPPPPAVLKSEEKVRWIVPHMSLEELEPLSRVRSRGR</sequence>
<evidence type="ECO:0000256" key="1">
    <source>
        <dbReference type="SAM" id="MobiDB-lite"/>
    </source>
</evidence>
<keyword evidence="2" id="KW-0645">Protease</keyword>
<proteinExistence type="predicted"/>
<dbReference type="OrthoDB" id="5396104at2759"/>
<dbReference type="EMBL" id="KE747806">
    <property type="protein sequence ID" value="RMZ66012.1"/>
    <property type="molecule type" value="Genomic_DNA"/>
</dbReference>
<dbReference type="GO" id="GO:0008233">
    <property type="term" value="F:peptidase activity"/>
    <property type="evidence" value="ECO:0007669"/>
    <property type="project" value="UniProtKB-KW"/>
</dbReference>
<gene>
    <name evidence="2" type="ORF">GMOD_00005077</name>
</gene>
<name>A0A3M7LV36_9PLEO</name>
<evidence type="ECO:0000313" key="3">
    <source>
        <dbReference type="Proteomes" id="UP000265663"/>
    </source>
</evidence>
<feature type="region of interest" description="Disordered" evidence="1">
    <location>
        <begin position="245"/>
        <end position="283"/>
    </location>
</feature>
<protein>
    <submittedName>
        <fullName evidence="2">Cysteine protease atg4</fullName>
    </submittedName>
</protein>
<dbReference type="Proteomes" id="UP000265663">
    <property type="component" value="Unassembled WGS sequence"/>
</dbReference>